<dbReference type="SUPFAM" id="SSF102712">
    <property type="entry name" value="JAB1/MPN domain"/>
    <property type="match status" value="1"/>
</dbReference>
<evidence type="ECO:0000313" key="1">
    <source>
        <dbReference type="EMBL" id="GAI53418.1"/>
    </source>
</evidence>
<sequence length="214" mass="24332">DKSDNEVGGFGITEPDDLLCVRDFITVKQEVTAVSVKFDDEAVADFFETQVDLGRKPEQFARIWLHSHPGDSPEPSVIDEETFTRVFGGCQWAVMFIVAQDNKTYAKLSFNVGPGGQVLIPAEIDYAHDFGPSEHEAWDVEYEANIKATKWFSESDADNKATSVRNNFSSYALPYDFLNEFEKMDPAERQFILDELAGRPDLLDEEQEVFDYEY</sequence>
<comment type="caution">
    <text evidence="1">The sequence shown here is derived from an EMBL/GenBank/DDBJ whole genome shotgun (WGS) entry which is preliminary data.</text>
</comment>
<proteinExistence type="predicted"/>
<dbReference type="AlphaFoldDB" id="X1PC33"/>
<accession>X1PC33</accession>
<organism evidence="1">
    <name type="scientific">marine sediment metagenome</name>
    <dbReference type="NCBI Taxonomy" id="412755"/>
    <lineage>
        <taxon>unclassified sequences</taxon>
        <taxon>metagenomes</taxon>
        <taxon>ecological metagenomes</taxon>
    </lineage>
</organism>
<protein>
    <recommendedName>
        <fullName evidence="2">JAB domain-containing protein</fullName>
    </recommendedName>
</protein>
<gene>
    <name evidence="1" type="ORF">S06H3_52978</name>
</gene>
<dbReference type="EMBL" id="BARV01033740">
    <property type="protein sequence ID" value="GAI53418.1"/>
    <property type="molecule type" value="Genomic_DNA"/>
</dbReference>
<reference evidence="1" key="1">
    <citation type="journal article" date="2014" name="Front. Microbiol.">
        <title>High frequency of phylogenetically diverse reductive dehalogenase-homologous genes in deep subseafloor sedimentary metagenomes.</title>
        <authorList>
            <person name="Kawai M."/>
            <person name="Futagami T."/>
            <person name="Toyoda A."/>
            <person name="Takaki Y."/>
            <person name="Nishi S."/>
            <person name="Hori S."/>
            <person name="Arai W."/>
            <person name="Tsubouchi T."/>
            <person name="Morono Y."/>
            <person name="Uchiyama I."/>
            <person name="Ito T."/>
            <person name="Fujiyama A."/>
            <person name="Inagaki F."/>
            <person name="Takami H."/>
        </authorList>
    </citation>
    <scope>NUCLEOTIDE SEQUENCE</scope>
    <source>
        <strain evidence="1">Expedition CK06-06</strain>
    </source>
</reference>
<name>X1PC33_9ZZZZ</name>
<feature type="non-terminal residue" evidence="1">
    <location>
        <position position="1"/>
    </location>
</feature>
<dbReference type="Gene3D" id="3.40.140.10">
    <property type="entry name" value="Cytidine Deaminase, domain 2"/>
    <property type="match status" value="1"/>
</dbReference>
<evidence type="ECO:0008006" key="2">
    <source>
        <dbReference type="Google" id="ProtNLM"/>
    </source>
</evidence>